<evidence type="ECO:0000313" key="8">
    <source>
        <dbReference type="EMBL" id="ECQ4277974.1"/>
    </source>
</evidence>
<dbReference type="GO" id="GO:0008233">
    <property type="term" value="F:peptidase activity"/>
    <property type="evidence" value="ECO:0007669"/>
    <property type="project" value="UniProtKB-KW"/>
</dbReference>
<evidence type="ECO:0000313" key="9">
    <source>
        <dbReference type="EMBL" id="EDA4401168.1"/>
    </source>
</evidence>
<dbReference type="EMBL" id="AAGXGX010000003">
    <property type="protein sequence ID" value="EBS9874999.1"/>
    <property type="molecule type" value="Genomic_DNA"/>
</dbReference>
<dbReference type="EMBL" id="AAGJDR010000029">
    <property type="protein sequence ID" value="EBO6392455.1"/>
    <property type="molecule type" value="Genomic_DNA"/>
</dbReference>
<dbReference type="InterPro" id="IPR009003">
    <property type="entry name" value="Peptidase_S1_PA"/>
</dbReference>
<evidence type="ECO:0000313" key="1">
    <source>
        <dbReference type="EMBL" id="EAM3920641.1"/>
    </source>
</evidence>
<dbReference type="Pfam" id="PF13365">
    <property type="entry name" value="Trypsin_2"/>
    <property type="match status" value="1"/>
</dbReference>
<evidence type="ECO:0000313" key="6">
    <source>
        <dbReference type="EMBL" id="EBQ6286010.1"/>
    </source>
</evidence>
<dbReference type="GO" id="GO:0006508">
    <property type="term" value="P:proteolysis"/>
    <property type="evidence" value="ECO:0007669"/>
    <property type="project" value="UniProtKB-KW"/>
</dbReference>
<dbReference type="EMBL" id="AAKAWB010000037">
    <property type="protein sequence ID" value="ECQ4277974.1"/>
    <property type="molecule type" value="Genomic_DNA"/>
</dbReference>
<evidence type="ECO:0000313" key="2">
    <source>
        <dbReference type="EMBL" id="EAM7981785.1"/>
    </source>
</evidence>
<dbReference type="EMBL" id="AACUTT010000054">
    <property type="protein sequence ID" value="EAM3920641.1"/>
    <property type="molecule type" value="Genomic_DNA"/>
</dbReference>
<gene>
    <name evidence="6" type="ORF">BTM58_23020</name>
    <name evidence="7" type="ORF">CEJ02_04915</name>
    <name evidence="3" type="ORF">D1Z67_19715</name>
    <name evidence="1" type="ORF">D8T05_22790</name>
    <name evidence="4" type="ORF">DWC43_23645</name>
    <name evidence="5" type="ORF">EQ92_03870</name>
    <name evidence="9" type="ORF">F8861_20375</name>
    <name evidence="2" type="ORF">FBI50_23035</name>
    <name evidence="8" type="ORF">FY723_22980</name>
</gene>
<evidence type="ECO:0000313" key="3">
    <source>
        <dbReference type="EMBL" id="EBN8629316.1"/>
    </source>
</evidence>
<accession>A0A5U5T905</accession>
<dbReference type="InterPro" id="IPR043504">
    <property type="entry name" value="Peptidase_S1_PA_chymotrypsin"/>
</dbReference>
<dbReference type="EMBL" id="AALKBJ010000018">
    <property type="protein sequence ID" value="EDA4401168.1"/>
    <property type="molecule type" value="Genomic_DNA"/>
</dbReference>
<name>A0A5U5T905_SALER</name>
<keyword evidence="6" id="KW-0645">Protease</keyword>
<dbReference type="RefSeq" id="WP_001669430.1">
    <property type="nucleotide sequence ID" value="NZ_CAIZBP010000010.1"/>
</dbReference>
<reference evidence="6" key="2">
    <citation type="submission" date="2018-07" db="EMBL/GenBank/DDBJ databases">
        <authorList>
            <consortium name="NARMS: The National Antimicrobial Resistance Monitoring System"/>
        </authorList>
    </citation>
    <scope>NUCLEOTIDE SEQUENCE</scope>
    <source>
        <strain evidence="3">FSIS11813196</strain>
        <strain evidence="2">FSIS11920327</strain>
        <strain evidence="6">FSIS1609096</strain>
    </source>
</reference>
<dbReference type="AlphaFoldDB" id="A0A5U5T905"/>
<dbReference type="Gene3D" id="2.40.10.10">
    <property type="entry name" value="Trypsin-like serine proteases"/>
    <property type="match status" value="1"/>
</dbReference>
<comment type="caution">
    <text evidence="6">The sequence shown here is derived from an EMBL/GenBank/DDBJ whole genome shotgun (WGS) entry which is preliminary data.</text>
</comment>
<reference evidence="4" key="1">
    <citation type="submission" date="2018-07" db="EMBL/GenBank/DDBJ databases">
        <authorList>
            <consortium name="PulseNet: The National Subtyping Network for Foodborne Disease Surveillance"/>
            <person name="Tarr C.L."/>
            <person name="Trees E."/>
            <person name="Katz L.S."/>
            <person name="Carleton-Romer H.A."/>
            <person name="Stroika S."/>
            <person name="Kucerova Z."/>
            <person name="Roache K.F."/>
            <person name="Sabol A.L."/>
            <person name="Besser J."/>
            <person name="Gerner-Smidt P."/>
        </authorList>
    </citation>
    <scope>NUCLEOTIDE SEQUENCE</scope>
    <source>
        <strain evidence="4">PNUSAS047190</strain>
        <strain evidence="1">PNUSAS055573</strain>
    </source>
</reference>
<protein>
    <submittedName>
        <fullName evidence="6">Serine protease</fullName>
    </submittedName>
</protein>
<reference evidence="5" key="3">
    <citation type="submission" date="2018-07" db="EMBL/GenBank/DDBJ databases">
        <authorList>
            <consortium name="GenomeTrakr network: Whole genome sequencing for foodborne pathogen traceback"/>
        </authorList>
    </citation>
    <scope>NUCLEOTIDE SEQUENCE</scope>
    <source>
        <strain evidence="7">CFSAN065048</strain>
        <strain evidence="9">FSIS11924885</strain>
        <strain evidence="8">FSIS31902502</strain>
        <strain evidence="5">FSW0162</strain>
    </source>
</reference>
<proteinExistence type="predicted"/>
<sequence>MLNPISLFSVKLTCYHNDREIMVGTGFLYSHDDYKDPILITNYHVLTCREPKNPASLMEGIGSSPNKIKCHIWAPDGKSAHTFSIEINDESEWLEHPSRADGVDIVGIPIIFRSDVAYTTQNDIKNTDTIPLHVASDLSIVGYPFGLTINKYLPIWKKGLVASEPDVKVSGLDCFYIDATTKEGMSGSPVFSHEYSTEILVSPEVHAMFQQREQGEISALELINAMPQNLMNKTIQVKKFKLVGVYSGRVTIGTSMPDIGIVWKLSLIEEMLSSRNFVKSEYPPF</sequence>
<dbReference type="EMBL" id="AACWBY010000036">
    <property type="protein sequence ID" value="EAM7981785.1"/>
    <property type="molecule type" value="Genomic_DNA"/>
</dbReference>
<keyword evidence="6" id="KW-0378">Hydrolase</keyword>
<evidence type="ECO:0000313" key="5">
    <source>
        <dbReference type="EMBL" id="EBO9872554.1"/>
    </source>
</evidence>
<dbReference type="SUPFAM" id="SSF50494">
    <property type="entry name" value="Trypsin-like serine proteases"/>
    <property type="match status" value="1"/>
</dbReference>
<dbReference type="EMBL" id="AAGKGT010000001">
    <property type="protein sequence ID" value="EBO9872554.1"/>
    <property type="molecule type" value="Genomic_DNA"/>
</dbReference>
<organism evidence="6">
    <name type="scientific">Salmonella enterica</name>
    <name type="common">Salmonella choleraesuis</name>
    <dbReference type="NCBI Taxonomy" id="28901"/>
    <lineage>
        <taxon>Bacteria</taxon>
        <taxon>Pseudomonadati</taxon>
        <taxon>Pseudomonadota</taxon>
        <taxon>Gammaproteobacteria</taxon>
        <taxon>Enterobacterales</taxon>
        <taxon>Enterobacteriaceae</taxon>
        <taxon>Salmonella</taxon>
    </lineage>
</organism>
<dbReference type="EMBL" id="AAGPPS010000046">
    <property type="protein sequence ID" value="EBQ6286010.1"/>
    <property type="molecule type" value="Genomic_DNA"/>
</dbReference>
<evidence type="ECO:0000313" key="7">
    <source>
        <dbReference type="EMBL" id="EBS9874999.1"/>
    </source>
</evidence>
<evidence type="ECO:0000313" key="4">
    <source>
        <dbReference type="EMBL" id="EBO6392455.1"/>
    </source>
</evidence>
<dbReference type="EMBL" id="AAGGZV010000079">
    <property type="protein sequence ID" value="EBN8629316.1"/>
    <property type="molecule type" value="Genomic_DNA"/>
</dbReference>